<dbReference type="Gene3D" id="3.40.1140.10">
    <property type="match status" value="1"/>
</dbReference>
<proteinExistence type="predicted"/>
<feature type="coiled-coil region" evidence="1">
    <location>
        <begin position="344"/>
        <end position="371"/>
    </location>
</feature>
<dbReference type="AlphaFoldDB" id="A0A1K2IKP2"/>
<sequence length="1060" mass="123421">MKNPLIYSLSTVGILKHYNQDYLIHPQRTDFTGSNGVGKSIIADLFQLIFINERPLFQFGTEGYKKEVRQIHKLAYKCRDAYAFLTIEIQQGKFICLGVCIPNTTSRPIRPFLITSDPDNSKDFKDRAFPADKIPYFTSFINERGQICIVDELSKRFRDKYDLYFESFPTRDKKDEHYANLFDKHILPINLSVPSSLKAFAKIIQSFSRARSEGEKSDALKEFLFDGNVKELEESFDTHKNEIEKLLNDFEELQKFITDLENKQGILDELKIHENRNKNSHKEYLFKKTGYYLSIWRKNKIGLDKIENEYSGYLDTIDRLGIELPRIKSLASSYQKMHEWSKDRVTIIQEAQQLSIQIKELKERSDQFEIKDPPIIKESFTGLFVIDDYTDEQIIKYCKDFLPIYSDYESLSAIETQLEDQMRKIDSRKAELLAQAEYLQMVNILFAELTENSLIANVLKSNIDISISQEAVLFHFIEARWQKPESASVDFFADGFDFFDEENIIKDENLSGYWLRFKDLNIYIKPLDHEPILQDATVRDNAISELINKNKQALKKIRSEQEQIRGFERGDTYDIVSAPLLSDLDNRLNNLAVLKNIELTVQLTLQLEHKIKTLTIQREIVNGELAILLESQNIKKDADLVSLEKKENILTLAREKKHDTFKQRYTRDDATLNTLTTIAIPGVKRDLDEKQQQERKAHLDYVALKTDLKGAYGDQLEAEAVECTETQMRDAQEQSSSDRANYRTLYQNACEKFDETKDRRNNEITTEIDEGNFRFELLERILLGKIHFKDDISEELRTANRSRHNLIDSIHETMLKIFAQTKNKYDIYERQIRDLNLFFKGRKISKKYYFQVEFHPNKEIPISWITQLQSQSQQAYKPGELPMGSSVESFVEDFFRRAANYKKKVGFRELLDPRTYFTLDAGLSDEKGNEISGSTGETYTAKVLLGIGRLSKVQSQNRPGLRFIILEETANLDKTNFNNFPEIADEFGYQIITMTPKPFGADSDQGWYLHHLLPGKENSDINYPVPSSYFKTNLTKQDLLIYLNNRTKNNDELDSFEGVK</sequence>
<evidence type="ECO:0000313" key="3">
    <source>
        <dbReference type="Proteomes" id="UP000182034"/>
    </source>
</evidence>
<accession>A0A1K2IKP2</accession>
<dbReference type="RefSeq" id="WP_072408586.1">
    <property type="nucleotide sequence ID" value="NZ_FPKW01000004.1"/>
</dbReference>
<keyword evidence="3" id="KW-1185">Reference proteome</keyword>
<keyword evidence="1" id="KW-0175">Coiled coil</keyword>
<organism evidence="2 3">
    <name type="scientific">Chryseobacterium limigenitum</name>
    <dbReference type="NCBI Taxonomy" id="1612149"/>
    <lineage>
        <taxon>Bacteria</taxon>
        <taxon>Pseudomonadati</taxon>
        <taxon>Bacteroidota</taxon>
        <taxon>Flavobacteriia</taxon>
        <taxon>Flavobacteriales</taxon>
        <taxon>Weeksellaceae</taxon>
        <taxon>Chryseobacterium group</taxon>
        <taxon>Chryseobacterium</taxon>
    </lineage>
</organism>
<reference evidence="3" key="1">
    <citation type="submission" date="2016-10" db="EMBL/GenBank/DDBJ databases">
        <authorList>
            <person name="Varghese N."/>
            <person name="Submissions S."/>
        </authorList>
    </citation>
    <scope>NUCLEOTIDE SEQUENCE [LARGE SCALE GENOMIC DNA]</scope>
    <source>
        <strain evidence="3">SUR2</strain>
    </source>
</reference>
<dbReference type="STRING" id="1612149.SAMN05216324_10485"/>
<gene>
    <name evidence="2" type="ORF">SAMN05216324_10485</name>
</gene>
<feature type="coiled-coil region" evidence="1">
    <location>
        <begin position="229"/>
        <end position="263"/>
    </location>
</feature>
<dbReference type="OrthoDB" id="603257at2"/>
<evidence type="ECO:0000313" key="2">
    <source>
        <dbReference type="EMBL" id="SFZ93009.1"/>
    </source>
</evidence>
<protein>
    <recommendedName>
        <fullName evidence="4">MukB N-terminal domain-containing protein</fullName>
    </recommendedName>
</protein>
<name>A0A1K2IKP2_9FLAO</name>
<dbReference type="Proteomes" id="UP000182034">
    <property type="component" value="Unassembled WGS sequence"/>
</dbReference>
<evidence type="ECO:0000256" key="1">
    <source>
        <dbReference type="SAM" id="Coils"/>
    </source>
</evidence>
<evidence type="ECO:0008006" key="4">
    <source>
        <dbReference type="Google" id="ProtNLM"/>
    </source>
</evidence>
<dbReference type="EMBL" id="FPKW01000004">
    <property type="protein sequence ID" value="SFZ93009.1"/>
    <property type="molecule type" value="Genomic_DNA"/>
</dbReference>